<dbReference type="Proteomes" id="UP000236454">
    <property type="component" value="Unassembled WGS sequence"/>
</dbReference>
<organism evidence="1 2">
    <name type="scientific">Lishizhenia tianjinensis</name>
    <dbReference type="NCBI Taxonomy" id="477690"/>
    <lineage>
        <taxon>Bacteria</taxon>
        <taxon>Pseudomonadati</taxon>
        <taxon>Bacteroidota</taxon>
        <taxon>Flavobacteriia</taxon>
        <taxon>Flavobacteriales</taxon>
        <taxon>Crocinitomicaceae</taxon>
        <taxon>Lishizhenia</taxon>
    </lineage>
</organism>
<dbReference type="RefSeq" id="WP_090245950.1">
    <property type="nucleotide sequence ID" value="NZ_FPAS01000001.1"/>
</dbReference>
<dbReference type="AlphaFoldDB" id="A0A1I6XXI4"/>
<dbReference type="EMBL" id="FPAS01000001">
    <property type="protein sequence ID" value="SFT42514.1"/>
    <property type="molecule type" value="Genomic_DNA"/>
</dbReference>
<sequence length="288" mass="33580">MKFYITLIVLSFSFISKAAGVVYEHLPLNMIHGLRTHVDSVFIATPELKEAVKTLYTGKMINHYLEDDGRENFETYFSLYKEFWHFIDLNQDGQLELLFQGKYEATDDRAYTEIYTLSENKYVLSYVEIGALLGYKINPNNNEIILYTHEYPCCESYTHNISTLRFIRGEIKVKKKFFIARDKEDMKGEFFPDSLHFKGTYQISKQEIALYWSPTPITENAFVGGIRRLQTNLICHFPEHTLFRILAETPDAYYILITGKAKEENGLPINVANLEMIPIYGWIQKKAL</sequence>
<protein>
    <submittedName>
        <fullName evidence="1">Uncharacterized protein</fullName>
    </submittedName>
</protein>
<reference evidence="1 2" key="1">
    <citation type="submission" date="2016-10" db="EMBL/GenBank/DDBJ databases">
        <authorList>
            <person name="de Groot N.N."/>
        </authorList>
    </citation>
    <scope>NUCLEOTIDE SEQUENCE [LARGE SCALE GENOMIC DNA]</scope>
    <source>
        <strain evidence="1 2">CGMCC 1.7005</strain>
    </source>
</reference>
<dbReference type="OrthoDB" id="1466698at2"/>
<evidence type="ECO:0000313" key="2">
    <source>
        <dbReference type="Proteomes" id="UP000236454"/>
    </source>
</evidence>
<proteinExistence type="predicted"/>
<accession>A0A1I6XXI4</accession>
<gene>
    <name evidence="1" type="ORF">SAMN05216474_0493</name>
</gene>
<name>A0A1I6XXI4_9FLAO</name>
<dbReference type="STRING" id="477690.SAMN05216474_0493"/>
<keyword evidence="2" id="KW-1185">Reference proteome</keyword>
<evidence type="ECO:0000313" key="1">
    <source>
        <dbReference type="EMBL" id="SFT42514.1"/>
    </source>
</evidence>